<dbReference type="STRING" id="446470.Snas_5245"/>
<dbReference type="PANTHER" id="PTHR11705">
    <property type="entry name" value="PROTEASE FAMILY M14 CARBOXYPEPTIDASE A,B"/>
    <property type="match status" value="1"/>
</dbReference>
<keyword evidence="10" id="KW-0121">Carboxypeptidase</keyword>
<sequence>MATATAVALSLAVLSAASGTATADDLDTEPAYLSVPGLSGAQTRALSADGFDVVKRTADGATTVIGDAKVADRLRDRGLEPTVLDTVYKKVSTKAALGEYYGGYKTPDLHFKHLDDVAAAHPDLAKVYDIGDSWLKTQGQGGHDIKAICITKMADGDCELSPESAKPRFSVISQIHAREIATGEISWRWIDYLANGYGSDETVTSILDTTEVWVVPIVNPDGVDKVASGGDSPLLQRKNLDNSHGDCGGTQTGVDLNRNHSYGWGDAGTQPCSETFQGPSAGSEPEIVAVEEFFGKIHPDQRGDGDAPAPDDTRDVMISLHSYGEYLIVPWGHSTSPPPNDSQLRALGNAMAESNGYQVGNPSQTVGYLASGTSDDYTYGTLGIASYTFEVGGQFGECGGFLPAYSCVEDLWTLNQGALITAAQNAKAPYQL</sequence>
<dbReference type="GO" id="GO:0005615">
    <property type="term" value="C:extracellular space"/>
    <property type="evidence" value="ECO:0007669"/>
    <property type="project" value="TreeGrafter"/>
</dbReference>
<proteinExistence type="inferred from homology"/>
<dbReference type="SUPFAM" id="SSF53187">
    <property type="entry name" value="Zn-dependent exopeptidases"/>
    <property type="match status" value="1"/>
</dbReference>
<dbReference type="Gene3D" id="3.40.630.10">
    <property type="entry name" value="Zn peptidases"/>
    <property type="match status" value="1"/>
</dbReference>
<gene>
    <name evidence="10" type="ordered locus">Snas_5245</name>
</gene>
<keyword evidence="11" id="KW-1185">Reference proteome</keyword>
<dbReference type="GO" id="GO:0004181">
    <property type="term" value="F:metallocarboxypeptidase activity"/>
    <property type="evidence" value="ECO:0007669"/>
    <property type="project" value="InterPro"/>
</dbReference>
<dbReference type="AlphaFoldDB" id="D3QBZ0"/>
<comment type="cofactor">
    <cofactor evidence="1">
        <name>Zn(2+)</name>
        <dbReference type="ChEBI" id="CHEBI:29105"/>
    </cofactor>
</comment>
<name>D3QBZ0_STANL</name>
<dbReference type="InterPro" id="IPR000834">
    <property type="entry name" value="Peptidase_M14"/>
</dbReference>
<keyword evidence="6" id="KW-0482">Metalloprotease</keyword>
<dbReference type="GO" id="GO:0006508">
    <property type="term" value="P:proteolysis"/>
    <property type="evidence" value="ECO:0007669"/>
    <property type="project" value="UniProtKB-KW"/>
</dbReference>
<dbReference type="Proteomes" id="UP000000844">
    <property type="component" value="Chromosome"/>
</dbReference>
<evidence type="ECO:0000256" key="6">
    <source>
        <dbReference type="ARBA" id="ARBA00023049"/>
    </source>
</evidence>
<comment type="similarity">
    <text evidence="2 7">Belongs to the peptidase M14 family.</text>
</comment>
<evidence type="ECO:0000256" key="2">
    <source>
        <dbReference type="ARBA" id="ARBA00005988"/>
    </source>
</evidence>
<dbReference type="SMART" id="SM00631">
    <property type="entry name" value="Zn_pept"/>
    <property type="match status" value="1"/>
</dbReference>
<dbReference type="PROSITE" id="PS52035">
    <property type="entry name" value="PEPTIDASE_M14"/>
    <property type="match status" value="1"/>
</dbReference>
<dbReference type="KEGG" id="sna:Snas_5245"/>
<reference evidence="10 11" key="1">
    <citation type="journal article" date="2009" name="Stand. Genomic Sci.">
        <title>Complete genome sequence of Stackebrandtia nassauensis type strain (LLR-40K-21).</title>
        <authorList>
            <person name="Munk C."/>
            <person name="Lapidus A."/>
            <person name="Copeland A."/>
            <person name="Jando M."/>
            <person name="Mayilraj S."/>
            <person name="Glavina Del Rio T."/>
            <person name="Nolan M."/>
            <person name="Chen F."/>
            <person name="Lucas S."/>
            <person name="Tice H."/>
            <person name="Cheng J.F."/>
            <person name="Han C."/>
            <person name="Detter J.C."/>
            <person name="Bruce D."/>
            <person name="Goodwin L."/>
            <person name="Chain P."/>
            <person name="Pitluck S."/>
            <person name="Goker M."/>
            <person name="Ovchinikova G."/>
            <person name="Pati A."/>
            <person name="Ivanova N."/>
            <person name="Mavromatis K."/>
            <person name="Chen A."/>
            <person name="Palaniappan K."/>
            <person name="Land M."/>
            <person name="Hauser L."/>
            <person name="Chang Y.J."/>
            <person name="Jeffries C.D."/>
            <person name="Bristow J."/>
            <person name="Eisen J.A."/>
            <person name="Markowitz V."/>
            <person name="Hugenholtz P."/>
            <person name="Kyrpides N.C."/>
            <person name="Klenk H.P."/>
        </authorList>
    </citation>
    <scope>NUCLEOTIDE SEQUENCE [LARGE SCALE GENOMIC DNA]</scope>
    <source>
        <strain evidence="11">DSM 44728 / CIP 108903 / NRRL B-16338 / NBRC 102104 / LLR-40K-21</strain>
    </source>
</reference>
<keyword evidence="8" id="KW-0732">Signal</keyword>
<feature type="signal peptide" evidence="8">
    <location>
        <begin position="1"/>
        <end position="23"/>
    </location>
</feature>
<feature type="active site" description="Proton donor/acceptor" evidence="7">
    <location>
        <position position="390"/>
    </location>
</feature>
<protein>
    <submittedName>
        <fullName evidence="10">Peptidase M14 carboxypeptidase A</fullName>
    </submittedName>
</protein>
<evidence type="ECO:0000256" key="5">
    <source>
        <dbReference type="ARBA" id="ARBA00022833"/>
    </source>
</evidence>
<keyword evidence="4" id="KW-0378">Hydrolase</keyword>
<evidence type="ECO:0000256" key="3">
    <source>
        <dbReference type="ARBA" id="ARBA00022670"/>
    </source>
</evidence>
<dbReference type="eggNOG" id="COG2866">
    <property type="taxonomic scope" value="Bacteria"/>
</dbReference>
<feature type="chain" id="PRO_5003048852" evidence="8">
    <location>
        <begin position="24"/>
        <end position="432"/>
    </location>
</feature>
<accession>D3QBZ0</accession>
<organism evidence="10 11">
    <name type="scientific">Stackebrandtia nassauensis (strain DSM 44728 / CIP 108903 / NRRL B-16338 / NBRC 102104 / LLR-40K-21)</name>
    <dbReference type="NCBI Taxonomy" id="446470"/>
    <lineage>
        <taxon>Bacteria</taxon>
        <taxon>Bacillati</taxon>
        <taxon>Actinomycetota</taxon>
        <taxon>Actinomycetes</taxon>
        <taxon>Glycomycetales</taxon>
        <taxon>Glycomycetaceae</taxon>
        <taxon>Stackebrandtia</taxon>
    </lineage>
</organism>
<evidence type="ECO:0000313" key="10">
    <source>
        <dbReference type="EMBL" id="ADD44879.1"/>
    </source>
</evidence>
<feature type="domain" description="Peptidase M14" evidence="9">
    <location>
        <begin position="100"/>
        <end position="426"/>
    </location>
</feature>
<dbReference type="HOGENOM" id="CLU_022371_0_0_11"/>
<evidence type="ECO:0000256" key="4">
    <source>
        <dbReference type="ARBA" id="ARBA00022801"/>
    </source>
</evidence>
<dbReference type="Pfam" id="PF00246">
    <property type="entry name" value="Peptidase_M14"/>
    <property type="match status" value="1"/>
</dbReference>
<keyword evidence="3" id="KW-0645">Protease</keyword>
<evidence type="ECO:0000256" key="1">
    <source>
        <dbReference type="ARBA" id="ARBA00001947"/>
    </source>
</evidence>
<dbReference type="GO" id="GO:0008270">
    <property type="term" value="F:zinc ion binding"/>
    <property type="evidence" value="ECO:0007669"/>
    <property type="project" value="InterPro"/>
</dbReference>
<evidence type="ECO:0000256" key="7">
    <source>
        <dbReference type="PROSITE-ProRule" id="PRU01379"/>
    </source>
</evidence>
<evidence type="ECO:0000256" key="8">
    <source>
        <dbReference type="SAM" id="SignalP"/>
    </source>
</evidence>
<keyword evidence="5" id="KW-0862">Zinc</keyword>
<evidence type="ECO:0000313" key="11">
    <source>
        <dbReference type="Proteomes" id="UP000000844"/>
    </source>
</evidence>
<dbReference type="PANTHER" id="PTHR11705:SF143">
    <property type="entry name" value="SLL0236 PROTEIN"/>
    <property type="match status" value="1"/>
</dbReference>
<evidence type="ECO:0000259" key="9">
    <source>
        <dbReference type="PROSITE" id="PS52035"/>
    </source>
</evidence>
<dbReference type="EMBL" id="CP001778">
    <property type="protein sequence ID" value="ADD44879.1"/>
    <property type="molecule type" value="Genomic_DNA"/>
</dbReference>